<name>A0AAE3YFS8_9MICC</name>
<protein>
    <submittedName>
        <fullName evidence="1">Uncharacterized protein</fullName>
    </submittedName>
</protein>
<dbReference type="RefSeq" id="WP_309850261.1">
    <property type="nucleotide sequence ID" value="NZ_BAAAIU010000023.1"/>
</dbReference>
<evidence type="ECO:0000313" key="2">
    <source>
        <dbReference type="Proteomes" id="UP001247307"/>
    </source>
</evidence>
<organism evidence="1 2">
    <name type="scientific">Falsarthrobacter nasiphocae</name>
    <dbReference type="NCBI Taxonomy" id="189863"/>
    <lineage>
        <taxon>Bacteria</taxon>
        <taxon>Bacillati</taxon>
        <taxon>Actinomycetota</taxon>
        <taxon>Actinomycetes</taxon>
        <taxon>Micrococcales</taxon>
        <taxon>Micrococcaceae</taxon>
        <taxon>Falsarthrobacter</taxon>
    </lineage>
</organism>
<dbReference type="Proteomes" id="UP001247307">
    <property type="component" value="Unassembled WGS sequence"/>
</dbReference>
<proteinExistence type="predicted"/>
<keyword evidence="2" id="KW-1185">Reference proteome</keyword>
<comment type="caution">
    <text evidence="1">The sequence shown here is derived from an EMBL/GenBank/DDBJ whole genome shotgun (WGS) entry which is preliminary data.</text>
</comment>
<evidence type="ECO:0000313" key="1">
    <source>
        <dbReference type="EMBL" id="MDR6891932.1"/>
    </source>
</evidence>
<accession>A0AAE3YFS8</accession>
<reference evidence="1" key="1">
    <citation type="submission" date="2023-07" db="EMBL/GenBank/DDBJ databases">
        <title>Sequencing the genomes of 1000 actinobacteria strains.</title>
        <authorList>
            <person name="Klenk H.-P."/>
        </authorList>
    </citation>
    <scope>NUCLEOTIDE SEQUENCE</scope>
    <source>
        <strain evidence="1">DSM 13988</strain>
    </source>
</reference>
<sequence length="165" mass="17172">MALPNPVLRSLLPALLQLSFPADDVQEDAPYHLVIGAAQDVAYLVVAVTRSAEGASAPLPVSSSAVEKIQMAAADIAIGIPVEPALAWVISQAEGHVDFVMAPLSVVQENATRGGTFSIGEKNGGHYYRHDSFAKVKEVPGVLAATQLKVSPFLRSSVSAAGEAI</sequence>
<dbReference type="EMBL" id="JAVDUI010000001">
    <property type="protein sequence ID" value="MDR6891932.1"/>
    <property type="molecule type" value="Genomic_DNA"/>
</dbReference>
<dbReference type="AlphaFoldDB" id="A0AAE3YFS8"/>
<gene>
    <name evidence="1" type="ORF">J2S35_000872</name>
</gene>